<feature type="domain" description="Sigma-54 factor interaction" evidence="5">
    <location>
        <begin position="154"/>
        <end position="383"/>
    </location>
</feature>
<gene>
    <name evidence="7" type="ORF">PAMC26510_18525</name>
    <name evidence="6" type="ORF">PAMC26577_36215</name>
</gene>
<dbReference type="Proteomes" id="UP000194546">
    <property type="component" value="Unassembled WGS sequence"/>
</dbReference>
<evidence type="ECO:0000313" key="7">
    <source>
        <dbReference type="EMBL" id="OTP73268.1"/>
    </source>
</evidence>
<keyword evidence="4" id="KW-0804">Transcription</keyword>
<dbReference type="Gene3D" id="1.10.8.60">
    <property type="match status" value="1"/>
</dbReference>
<evidence type="ECO:0000259" key="5">
    <source>
        <dbReference type="PROSITE" id="PS50045"/>
    </source>
</evidence>
<dbReference type="Gene3D" id="1.10.10.60">
    <property type="entry name" value="Homeodomain-like"/>
    <property type="match status" value="1"/>
</dbReference>
<reference evidence="6 9" key="2">
    <citation type="submission" date="2017-03" db="EMBL/GenBank/DDBJ databases">
        <title>Genome analysis of strain PAMC 26577.</title>
        <authorList>
            <person name="Oh H.-M."/>
            <person name="Yang J.-A."/>
        </authorList>
    </citation>
    <scope>NUCLEOTIDE SEQUENCE [LARGE SCALE GENOMIC DNA]</scope>
    <source>
        <strain evidence="6 9">PAMC 26577</strain>
    </source>
</reference>
<dbReference type="GO" id="GO:0006355">
    <property type="term" value="P:regulation of DNA-templated transcription"/>
    <property type="evidence" value="ECO:0007669"/>
    <property type="project" value="InterPro"/>
</dbReference>
<evidence type="ECO:0000313" key="8">
    <source>
        <dbReference type="Proteomes" id="UP000194546"/>
    </source>
</evidence>
<dbReference type="InterPro" id="IPR002197">
    <property type="entry name" value="HTH_Fis"/>
</dbReference>
<dbReference type="SUPFAM" id="SSF46689">
    <property type="entry name" value="Homeodomain-like"/>
    <property type="match status" value="1"/>
</dbReference>
<dbReference type="GO" id="GO:0005524">
    <property type="term" value="F:ATP binding"/>
    <property type="evidence" value="ECO:0007669"/>
    <property type="project" value="UniProtKB-KW"/>
</dbReference>
<dbReference type="GO" id="GO:0043565">
    <property type="term" value="F:sequence-specific DNA binding"/>
    <property type="evidence" value="ECO:0007669"/>
    <property type="project" value="InterPro"/>
</dbReference>
<dbReference type="AlphaFoldDB" id="A0A242MAA0"/>
<evidence type="ECO:0000256" key="2">
    <source>
        <dbReference type="ARBA" id="ARBA00022840"/>
    </source>
</evidence>
<dbReference type="Pfam" id="PF00158">
    <property type="entry name" value="Sigma54_activat"/>
    <property type="match status" value="1"/>
</dbReference>
<dbReference type="Pfam" id="PF25601">
    <property type="entry name" value="AAA_lid_14"/>
    <property type="match status" value="1"/>
</dbReference>
<proteinExistence type="predicted"/>
<dbReference type="InterPro" id="IPR027417">
    <property type="entry name" value="P-loop_NTPase"/>
</dbReference>
<dbReference type="SUPFAM" id="SSF52540">
    <property type="entry name" value="P-loop containing nucleoside triphosphate hydrolases"/>
    <property type="match status" value="1"/>
</dbReference>
<dbReference type="PROSITE" id="PS00676">
    <property type="entry name" value="SIGMA54_INTERACT_2"/>
    <property type="match status" value="1"/>
</dbReference>
<reference evidence="7 8" key="1">
    <citation type="submission" date="2017-03" db="EMBL/GenBank/DDBJ databases">
        <title>Genome analysis of strain PAMC 26510.</title>
        <authorList>
            <person name="Oh H.-M."/>
            <person name="Yang J.-A."/>
        </authorList>
    </citation>
    <scope>NUCLEOTIDE SEQUENCE [LARGE SCALE GENOMIC DNA]</scope>
    <source>
        <strain evidence="7 8">PAMC 26510</strain>
    </source>
</reference>
<keyword evidence="1" id="KW-0547">Nucleotide-binding</keyword>
<dbReference type="InterPro" id="IPR025943">
    <property type="entry name" value="Sigma_54_int_dom_ATP-bd_2"/>
</dbReference>
<dbReference type="Gene3D" id="3.40.50.300">
    <property type="entry name" value="P-loop containing nucleotide triphosphate hydrolases"/>
    <property type="match status" value="1"/>
</dbReference>
<dbReference type="PROSITE" id="PS50045">
    <property type="entry name" value="SIGMA54_INTERACT_4"/>
    <property type="match status" value="1"/>
</dbReference>
<dbReference type="InterPro" id="IPR003593">
    <property type="entry name" value="AAA+_ATPase"/>
</dbReference>
<dbReference type="PANTHER" id="PTHR32071:SF120">
    <property type="entry name" value="TRANSCRIPTIONAL REGULATOR-RELATED"/>
    <property type="match status" value="1"/>
</dbReference>
<name>A0A242MAA0_CABSO</name>
<dbReference type="EMBL" id="NBTY01000100">
    <property type="protein sequence ID" value="OTP73268.1"/>
    <property type="molecule type" value="Genomic_DNA"/>
</dbReference>
<accession>A0A242MAA0</accession>
<evidence type="ECO:0000313" key="6">
    <source>
        <dbReference type="EMBL" id="OTP67624.1"/>
    </source>
</evidence>
<dbReference type="EMBL" id="NBTZ01000152">
    <property type="protein sequence ID" value="OTP67624.1"/>
    <property type="molecule type" value="Genomic_DNA"/>
</dbReference>
<dbReference type="Pfam" id="PF20161">
    <property type="entry name" value="VpsR"/>
    <property type="match status" value="1"/>
</dbReference>
<sequence>MAGLPDLPDVSSVTVPAVRHLLYLAQTPNQALVGYLKGRGWKVSAGTLAANAGVLKSGAPVAGIVDLTGFSARELTALEPALRHQQIGWIALADATLLADPIVCHMIRHYCFDFVKGPFAPATIGYLVDHAYGMVSLGDIDLMDAPAASGDEQMVGTCEAMQELFRTIRKVANTNANVFISGESGTGKELTAVAIHERSPRRKGPFVAINCGAIGNHLIQSELFGYERGAFTGAHQRKIGRVEQADGGTLFLDEIGDLPLENQVHLLRFLQEGKIDRLGGHESVPVDVRVISATHIDLDAALRDGRFRTDLFHRLCVLRVDEPPLRSRGKDIEILALHVLHKFKSDGKRKIRGFAPSAIEAMYSYAWTGNVREMINRVRRAIVMAENKLITADDLGLGHCTGMESTTLAAARDAAEKRAIELTLLRHRHRLNEAAAELGISRVTLYRLMVAHGLRAPAAVSESAVG</sequence>
<evidence type="ECO:0000256" key="4">
    <source>
        <dbReference type="ARBA" id="ARBA00023163"/>
    </source>
</evidence>
<evidence type="ECO:0000256" key="1">
    <source>
        <dbReference type="ARBA" id="ARBA00022741"/>
    </source>
</evidence>
<evidence type="ECO:0000256" key="3">
    <source>
        <dbReference type="ARBA" id="ARBA00023015"/>
    </source>
</evidence>
<dbReference type="Pfam" id="PF02954">
    <property type="entry name" value="HTH_8"/>
    <property type="match status" value="1"/>
</dbReference>
<organism evidence="6 9">
    <name type="scientific">Caballeronia sordidicola</name>
    <name type="common">Burkholderia sordidicola</name>
    <dbReference type="NCBI Taxonomy" id="196367"/>
    <lineage>
        <taxon>Bacteria</taxon>
        <taxon>Pseudomonadati</taxon>
        <taxon>Pseudomonadota</taxon>
        <taxon>Betaproteobacteria</taxon>
        <taxon>Burkholderiales</taxon>
        <taxon>Burkholderiaceae</taxon>
        <taxon>Caballeronia</taxon>
    </lineage>
</organism>
<dbReference type="InterPro" id="IPR045343">
    <property type="entry name" value="VpsR"/>
</dbReference>
<keyword evidence="3" id="KW-0805">Transcription regulation</keyword>
<dbReference type="Proteomes" id="UP000195221">
    <property type="component" value="Unassembled WGS sequence"/>
</dbReference>
<dbReference type="InterPro" id="IPR009057">
    <property type="entry name" value="Homeodomain-like_sf"/>
</dbReference>
<comment type="caution">
    <text evidence="6">The sequence shown here is derived from an EMBL/GenBank/DDBJ whole genome shotgun (WGS) entry which is preliminary data.</text>
</comment>
<evidence type="ECO:0000313" key="9">
    <source>
        <dbReference type="Proteomes" id="UP000195221"/>
    </source>
</evidence>
<keyword evidence="2" id="KW-0067">ATP-binding</keyword>
<dbReference type="PANTHER" id="PTHR32071">
    <property type="entry name" value="TRANSCRIPTIONAL REGULATORY PROTEIN"/>
    <property type="match status" value="1"/>
</dbReference>
<protein>
    <submittedName>
        <fullName evidence="6">Nitrogen regulation protein NR(I)</fullName>
    </submittedName>
</protein>
<dbReference type="InterPro" id="IPR058031">
    <property type="entry name" value="AAA_lid_NorR"/>
</dbReference>
<dbReference type="InterPro" id="IPR002078">
    <property type="entry name" value="Sigma_54_int"/>
</dbReference>
<dbReference type="FunFam" id="3.40.50.300:FF:000006">
    <property type="entry name" value="DNA-binding transcriptional regulator NtrC"/>
    <property type="match status" value="1"/>
</dbReference>
<dbReference type="SMART" id="SM00382">
    <property type="entry name" value="AAA"/>
    <property type="match status" value="1"/>
</dbReference>
<dbReference type="CDD" id="cd00009">
    <property type="entry name" value="AAA"/>
    <property type="match status" value="1"/>
</dbReference>